<protein>
    <recommendedName>
        <fullName evidence="3">CUB domain-containing protein</fullName>
    </recommendedName>
</protein>
<evidence type="ECO:0000313" key="4">
    <source>
        <dbReference type="EMBL" id="CAD8510366.1"/>
    </source>
</evidence>
<dbReference type="PANTHER" id="PTHR24251">
    <property type="entry name" value="OVOCHYMASE-RELATED"/>
    <property type="match status" value="1"/>
</dbReference>
<dbReference type="Pfam" id="PF00431">
    <property type="entry name" value="CUB"/>
    <property type="match status" value="2"/>
</dbReference>
<keyword evidence="2" id="KW-1015">Disulfide bond</keyword>
<dbReference type="Gene3D" id="2.60.120.290">
    <property type="entry name" value="Spermadhesin, CUB domain"/>
    <property type="match status" value="3"/>
</dbReference>
<evidence type="ECO:0000256" key="2">
    <source>
        <dbReference type="ARBA" id="ARBA00023157"/>
    </source>
</evidence>
<sequence length="609" mass="66110">MEYGGSDCSRKYRTLEEGENHLAVTANGMSFYTFNLTHGNSFRIICTGLGPSSSSDPDYYLSYESLPSLGEYLDAVMDYGDAANFVRNQEQGGVWVLGLYARCCADVEVLVVLEVREEPFASPQLSPCTFPCDCQRYTQSEGQLEDGSGLYGYDYANCRWIISPAAVGPLRVSFPAFALASGDFVQLNECLDGLCDSSVALATLTGSVSSSSSFLAASGTLEVVFSSNSAGLADGFLLKWISLGAFDVCEPQCNCGIFNGTHGVLTDGGGGTASAVGLYPNNAFCHWVLFAPQASWLQVSFKRFATEFSHDLLQAKECDDIACRSSRAIGAFSGSIENLVLLSTTGIMNLVFTSDASGQDRGFEAVWTSSLLAESGYLPSPSLPGRCGSGYRCQECSSPCHCQVFSSWEGVVTDGSGNHALYENLASCRWLLAPLNAANISLRFNFFETEPGYDFVSFFSCSNSSCLDRTALKNFSGSWTGHEWTVNAGVLEIVFDTDTTVRFPGFELAYRAVANPRTSSAFPCPLRFRNCSLTLSWQDLVPAIRSGRAETGGLGHLIIPGVYETWLCWLDHPCSETKPDGSTDPFCFIYSEQEMRFEPWNLNSAIGMF</sequence>
<dbReference type="InterPro" id="IPR035914">
    <property type="entry name" value="Sperma_CUB_dom_sf"/>
</dbReference>
<dbReference type="SMART" id="SM00042">
    <property type="entry name" value="CUB"/>
    <property type="match status" value="3"/>
</dbReference>
<dbReference type="CDD" id="cd00041">
    <property type="entry name" value="CUB"/>
    <property type="match status" value="1"/>
</dbReference>
<dbReference type="PROSITE" id="PS01180">
    <property type="entry name" value="CUB"/>
    <property type="match status" value="2"/>
</dbReference>
<evidence type="ECO:0000256" key="1">
    <source>
        <dbReference type="ARBA" id="ARBA00022737"/>
    </source>
</evidence>
<reference evidence="4" key="1">
    <citation type="submission" date="2021-01" db="EMBL/GenBank/DDBJ databases">
        <authorList>
            <person name="Corre E."/>
            <person name="Pelletier E."/>
            <person name="Niang G."/>
            <person name="Scheremetjew M."/>
            <person name="Finn R."/>
            <person name="Kale V."/>
            <person name="Holt S."/>
            <person name="Cochrane G."/>
            <person name="Meng A."/>
            <person name="Brown T."/>
            <person name="Cohen L."/>
        </authorList>
    </citation>
    <scope>NUCLEOTIDE SEQUENCE</scope>
    <source>
        <strain evidence="4">CCMP325</strain>
    </source>
</reference>
<proteinExistence type="predicted"/>
<dbReference type="SUPFAM" id="SSF49854">
    <property type="entry name" value="Spermadhesin, CUB domain"/>
    <property type="match status" value="3"/>
</dbReference>
<organism evidence="4">
    <name type="scientific">Hanusia phi</name>
    <dbReference type="NCBI Taxonomy" id="3032"/>
    <lineage>
        <taxon>Eukaryota</taxon>
        <taxon>Cryptophyceae</taxon>
        <taxon>Pyrenomonadales</taxon>
        <taxon>Geminigeraceae</taxon>
        <taxon>Hanusia</taxon>
    </lineage>
</organism>
<accession>A0A7S0NG18</accession>
<keyword evidence="1" id="KW-0677">Repeat</keyword>
<dbReference type="InterPro" id="IPR000859">
    <property type="entry name" value="CUB_dom"/>
</dbReference>
<evidence type="ECO:0000259" key="3">
    <source>
        <dbReference type="PROSITE" id="PS01180"/>
    </source>
</evidence>
<dbReference type="AlphaFoldDB" id="A0A7S0NG18"/>
<feature type="domain" description="CUB" evidence="3">
    <location>
        <begin position="255"/>
        <end position="370"/>
    </location>
</feature>
<feature type="domain" description="CUB" evidence="3">
    <location>
        <begin position="400"/>
        <end position="513"/>
    </location>
</feature>
<dbReference type="EMBL" id="HBEO01036468">
    <property type="protein sequence ID" value="CAD8510366.1"/>
    <property type="molecule type" value="Transcribed_RNA"/>
</dbReference>
<name>A0A7S0NG18_9CRYP</name>
<gene>
    <name evidence="4" type="ORF">HPHI1048_LOCUS24711</name>
</gene>